<dbReference type="Gene3D" id="3.20.20.80">
    <property type="entry name" value="Glycosidases"/>
    <property type="match status" value="1"/>
</dbReference>
<dbReference type="InterPro" id="IPR013780">
    <property type="entry name" value="Glyco_hydro_b"/>
</dbReference>
<comment type="similarity">
    <text evidence="1 2">Belongs to the glycosyl hydrolase 31 family.</text>
</comment>
<dbReference type="GO" id="GO:0005975">
    <property type="term" value="P:carbohydrate metabolic process"/>
    <property type="evidence" value="ECO:0007669"/>
    <property type="project" value="InterPro"/>
</dbReference>
<dbReference type="SUPFAM" id="SSF51445">
    <property type="entry name" value="(Trans)glycosidases"/>
    <property type="match status" value="1"/>
</dbReference>
<protein>
    <submittedName>
        <fullName evidence="7">DUF5110 domain-containing protein</fullName>
    </submittedName>
</protein>
<comment type="caution">
    <text evidence="7">The sequence shown here is derived from an EMBL/GenBank/DDBJ whole genome shotgun (WGS) entry which is preliminary data.</text>
</comment>
<dbReference type="InterPro" id="IPR033403">
    <property type="entry name" value="DUF5110"/>
</dbReference>
<evidence type="ECO:0000313" key="8">
    <source>
        <dbReference type="Proteomes" id="UP000420707"/>
    </source>
</evidence>
<dbReference type="GO" id="GO:0006491">
    <property type="term" value="P:N-glycan processing"/>
    <property type="evidence" value="ECO:0007669"/>
    <property type="project" value="TreeGrafter"/>
</dbReference>
<dbReference type="GO" id="GO:0090599">
    <property type="term" value="F:alpha-glucosidase activity"/>
    <property type="evidence" value="ECO:0007669"/>
    <property type="project" value="TreeGrafter"/>
</dbReference>
<evidence type="ECO:0000259" key="5">
    <source>
        <dbReference type="Pfam" id="PF17137"/>
    </source>
</evidence>
<dbReference type="CDD" id="cd06595">
    <property type="entry name" value="GH31_u1"/>
    <property type="match status" value="1"/>
</dbReference>
<dbReference type="PANTHER" id="PTHR22762:SF89">
    <property type="entry name" value="ALPHA-XYLOSIDASE"/>
    <property type="match status" value="1"/>
</dbReference>
<evidence type="ECO:0000256" key="1">
    <source>
        <dbReference type="ARBA" id="ARBA00007806"/>
    </source>
</evidence>
<evidence type="ECO:0000256" key="2">
    <source>
        <dbReference type="RuleBase" id="RU361185"/>
    </source>
</evidence>
<dbReference type="InterPro" id="IPR000322">
    <property type="entry name" value="Glyco_hydro_31_TIM"/>
</dbReference>
<feature type="domain" description="Glycoside hydrolase family 31 TIM barrel" evidence="4">
    <location>
        <begin position="233"/>
        <end position="547"/>
    </location>
</feature>
<dbReference type="Pfam" id="PF01055">
    <property type="entry name" value="Glyco_hydro_31_2nd"/>
    <property type="match status" value="1"/>
</dbReference>
<organism evidence="7 8">
    <name type="scientific">Segatella copri</name>
    <dbReference type="NCBI Taxonomy" id="165179"/>
    <lineage>
        <taxon>Bacteria</taxon>
        <taxon>Pseudomonadati</taxon>
        <taxon>Bacteroidota</taxon>
        <taxon>Bacteroidia</taxon>
        <taxon>Bacteroidales</taxon>
        <taxon>Prevotellaceae</taxon>
        <taxon>Segatella</taxon>
    </lineage>
</organism>
<keyword evidence="3" id="KW-0732">Signal</keyword>
<evidence type="ECO:0000256" key="3">
    <source>
        <dbReference type="SAM" id="SignalP"/>
    </source>
</evidence>
<dbReference type="SUPFAM" id="SSF51011">
    <property type="entry name" value="Glycosyl hydrolase domain"/>
    <property type="match status" value="1"/>
</dbReference>
<accession>A0AAW9T8Z6</accession>
<keyword evidence="2" id="KW-0326">Glycosidase</keyword>
<keyword evidence="2" id="KW-0378">Hydrolase</keyword>
<evidence type="ECO:0000259" key="6">
    <source>
        <dbReference type="Pfam" id="PF21365"/>
    </source>
</evidence>
<dbReference type="Pfam" id="PF21365">
    <property type="entry name" value="Glyco_hydro_31_3rd"/>
    <property type="match status" value="1"/>
</dbReference>
<feature type="chain" id="PRO_5043522041" evidence="3">
    <location>
        <begin position="22"/>
        <end position="863"/>
    </location>
</feature>
<evidence type="ECO:0000313" key="7">
    <source>
        <dbReference type="EMBL" id="MQN32520.1"/>
    </source>
</evidence>
<dbReference type="Gene3D" id="2.60.40.1180">
    <property type="entry name" value="Golgi alpha-mannosidase II"/>
    <property type="match status" value="2"/>
</dbReference>
<sequence>MKKSFIILMMSSCLLLTPSMAQVVVNDPVATSQAVITCGNARFTVLTPEMIRVEYSDQAKFEDRATFTIVNRKLDAPQFTKSEDDTYLYIITSNLKLKYRKGTDPRTLPASSANLTIAITGNGVSTVWYPGKPDPLNLKGTCRTLDGLMGDSKRSEMESGLVSRSGWAVIDDSWASPRSDGGRSYALSPNSDMGYPWWTQRADNHAMDTYVLGYGHNYKKALADYTKIAGSIPLPPDYVFGYWYSKYASYSADDYRNIMSDLKANKIPTDVMILDMDWHWNGNAYSQSEGRGGWTGWSWNTNLIPNPKGLLSEMRSQNFKTALNLHPADGINQIESPTYFAAMNSELGGKYLNDSRNNINWSLDYPDFTKSFFKNIIRDHESEGVDFWWLDWQQYLTSPYTKSLSETFWCNYVFFNEAAKRTGHRPVIFHRWGGLGSHRYQIGFSGDANISYEALAFEPYFTATASNVGYGYWGHDLGGHMFSSEELVNNPNLVLRWIQFGVFTPIFRTHASSDSRIERRIWKFPNFPTILEAVRLRYSLFPYIYTMARKTYDTGMSICRPLYYEYPEVEEAYTYDNEYFFGDDILVAPITEKAEANGMTTKSIWLPEGKWWSVATNEMIEGPRLVTMSFSDQQIPYFYRQGALVPNNPATVMNVTEHPSQLILNIVSGENGKASIYEDAGDNADYASNYAETSISQTFDGRMGEYIISPRKGTVLGIPADRSYKLLIFNTTTPVSAKVDGMKATFSYNKESKCTAIEVPSASCTKERRIQVEYSTSTGITDVKTGQNKITYDSASKKFTASFDSQKKQVSWLVSNMAGKLMLANSYSQVSSFSEDISMLMPQVYISKVVADDKTFISKFMKE</sequence>
<dbReference type="InterPro" id="IPR048395">
    <property type="entry name" value="Glyco_hydro_31_C"/>
</dbReference>
<dbReference type="Proteomes" id="UP000420707">
    <property type="component" value="Unassembled WGS sequence"/>
</dbReference>
<name>A0AAW9T8Z6_9BACT</name>
<dbReference type="EMBL" id="VZCR01000071">
    <property type="protein sequence ID" value="MQN32520.1"/>
    <property type="molecule type" value="Genomic_DNA"/>
</dbReference>
<proteinExistence type="inferred from homology"/>
<feature type="domain" description="Glycosyl hydrolase family 31 C-terminal" evidence="6">
    <location>
        <begin position="555"/>
        <end position="644"/>
    </location>
</feature>
<gene>
    <name evidence="7" type="ORF">F7D90_11290</name>
</gene>
<feature type="domain" description="DUF5110" evidence="5">
    <location>
        <begin position="661"/>
        <end position="729"/>
    </location>
</feature>
<dbReference type="Pfam" id="PF17137">
    <property type="entry name" value="DUF5110"/>
    <property type="match status" value="1"/>
</dbReference>
<evidence type="ECO:0000259" key="4">
    <source>
        <dbReference type="Pfam" id="PF01055"/>
    </source>
</evidence>
<dbReference type="InterPro" id="IPR017853">
    <property type="entry name" value="GH"/>
</dbReference>
<dbReference type="AlphaFoldDB" id="A0AAW9T8Z6"/>
<reference evidence="8" key="1">
    <citation type="submission" date="2019-09" db="EMBL/GenBank/DDBJ databases">
        <title>Distinct polysaccharide growth profiles of human intestinal Prevotella copri isolates.</title>
        <authorList>
            <person name="Fehlner-Peach H."/>
            <person name="Magnabosco C."/>
            <person name="Raghavan V."/>
            <person name="Scher J.U."/>
            <person name="Tett A."/>
            <person name="Cox L.M."/>
            <person name="Gottsegen C."/>
            <person name="Watters A."/>
            <person name="Wiltshire- Gordon J.D."/>
            <person name="Segata N."/>
            <person name="Bonneau R."/>
            <person name="Littman D.R."/>
        </authorList>
    </citation>
    <scope>NUCLEOTIDE SEQUENCE [LARGE SCALE GENOMIC DNA]</scope>
    <source>
        <strain evidence="8">iAP146</strain>
    </source>
</reference>
<dbReference type="PANTHER" id="PTHR22762">
    <property type="entry name" value="ALPHA-GLUCOSIDASE"/>
    <property type="match status" value="1"/>
</dbReference>
<feature type="signal peptide" evidence="3">
    <location>
        <begin position="1"/>
        <end position="21"/>
    </location>
</feature>